<name>F0XCS2_GROCL</name>
<dbReference type="AlphaFoldDB" id="F0XCS2"/>
<organism evidence="2">
    <name type="scientific">Grosmannia clavigera (strain kw1407 / UAMH 11150)</name>
    <name type="common">Blue stain fungus</name>
    <name type="synonym">Graphiocladiella clavigera</name>
    <dbReference type="NCBI Taxonomy" id="655863"/>
    <lineage>
        <taxon>Eukaryota</taxon>
        <taxon>Fungi</taxon>
        <taxon>Dikarya</taxon>
        <taxon>Ascomycota</taxon>
        <taxon>Pezizomycotina</taxon>
        <taxon>Sordariomycetes</taxon>
        <taxon>Sordariomycetidae</taxon>
        <taxon>Ophiostomatales</taxon>
        <taxon>Ophiostomataceae</taxon>
        <taxon>Leptographium</taxon>
    </lineage>
</organism>
<dbReference type="InParanoid" id="F0XCS2"/>
<dbReference type="HOGENOM" id="CLU_468548_0_0_1"/>
<keyword evidence="2" id="KW-1185">Reference proteome</keyword>
<dbReference type="RefSeq" id="XP_014173747.1">
    <property type="nucleotide sequence ID" value="XM_014318272.1"/>
</dbReference>
<dbReference type="PANTHER" id="PTHR35043:SF9">
    <property type="match status" value="1"/>
</dbReference>
<dbReference type="Proteomes" id="UP000007796">
    <property type="component" value="Unassembled WGS sequence"/>
</dbReference>
<reference evidence="1 2" key="1">
    <citation type="journal article" date="2011" name="Proc. Natl. Acad. Sci. U.S.A.">
        <title>Genome and transcriptome analyses of the mountain pine beetle-fungal symbiont Grosmannia clavigera, a lodgepole pine pathogen.</title>
        <authorList>
            <person name="DiGuistini S."/>
            <person name="Wang Y."/>
            <person name="Liao N.Y."/>
            <person name="Taylor G."/>
            <person name="Tanguay P."/>
            <person name="Feau N."/>
            <person name="Henrissat B."/>
            <person name="Chan S.K."/>
            <person name="Hesse-Orce U."/>
            <person name="Alamouti S.M."/>
            <person name="Tsui C.K.M."/>
            <person name="Docking R.T."/>
            <person name="Levasseur A."/>
            <person name="Haridas S."/>
            <person name="Robertson G."/>
            <person name="Birol I."/>
            <person name="Holt R.A."/>
            <person name="Marra M.A."/>
            <person name="Hamelin R.C."/>
            <person name="Hirst M."/>
            <person name="Jones S.J.M."/>
            <person name="Bohlmann J."/>
            <person name="Breuil C."/>
        </authorList>
    </citation>
    <scope>NUCLEOTIDE SEQUENCE [LARGE SCALE GENOMIC DNA]</scope>
    <source>
        <strain evidence="2">kw1407 / UAMH 11150</strain>
    </source>
</reference>
<protein>
    <submittedName>
        <fullName evidence="1">Uncharacterized protein</fullName>
    </submittedName>
</protein>
<dbReference type="eggNOG" id="ENOG502RFNK">
    <property type="taxonomic scope" value="Eukaryota"/>
</dbReference>
<evidence type="ECO:0000313" key="1">
    <source>
        <dbReference type="EMBL" id="EFX04265.1"/>
    </source>
</evidence>
<dbReference type="EMBL" id="GL629765">
    <property type="protein sequence ID" value="EFX04265.1"/>
    <property type="molecule type" value="Genomic_DNA"/>
</dbReference>
<dbReference type="OrthoDB" id="4589419at2759"/>
<gene>
    <name evidence="1" type="ORF">CMQ_1193</name>
</gene>
<dbReference type="GeneID" id="25974044"/>
<dbReference type="PANTHER" id="PTHR35043">
    <property type="entry name" value="TRANSCRIPTION FACTOR DOMAIN-CONTAINING PROTEIN"/>
    <property type="match status" value="1"/>
</dbReference>
<evidence type="ECO:0000313" key="2">
    <source>
        <dbReference type="Proteomes" id="UP000007796"/>
    </source>
</evidence>
<proteinExistence type="predicted"/>
<accession>F0XCS2</accession>
<dbReference type="STRING" id="655863.F0XCS2"/>
<sequence>MEDILNKMVLPQAKEVGGWFTELLFLLHMKEKPDTKNSRDQDSDQASDHAILPSHKSRQYRWSHVLSYLAVMGGFAFDNSHAPEKIPLPNKRARVTLTTTGILFLAKLEPDLIPDISEEQIRDKSKTNPLAKILTCLQALWFCAQVLSHLGQNLAVTLLELNTSAHALCALCVYFMWWNKPLDIVEPFSIDVQSDRAAALCAMFCYNFEGGFYHLCRFEGKPYQQHDLLQVRGRICLDLDELLQSPEQQESVNEQHVHDIQEQPEWRNLRYKNDEKRPYFFDKVELRAPNCSSLDYLLRYVNTIDFGSADVGRGNRRWPAYLLPLFFTIKERDVNLPYYDTLYHATLAVTSCVYGAWHLIAWGGPFRGRTEMVLWRGSAIGLATPTELSPPYLDIDTEAYMSASHLDGLLDNRGDGSSHLDSALAVNRVGVDTSTHLCSLAMVESARSEIVRFTTNELAPLRARLGQQILEVCFKLGKQVESLHAILSSFESDWDPESAGSYFDPALEEWLHCVKQVLVAMQAETESVALHSLDMDKDTRDDVVDGKTEEFLQCFYVRLVDHTDKMDDFLPIMILYAAPPST</sequence>